<evidence type="ECO:0000313" key="3">
    <source>
        <dbReference type="Proteomes" id="UP000724149"/>
    </source>
</evidence>
<evidence type="ECO:0000313" key="2">
    <source>
        <dbReference type="EMBL" id="MBM6923823.1"/>
    </source>
</evidence>
<evidence type="ECO:0000256" key="1">
    <source>
        <dbReference type="SAM" id="Phobius"/>
    </source>
</evidence>
<keyword evidence="3" id="KW-1185">Reference proteome</keyword>
<keyword evidence="1" id="KW-0472">Membrane</keyword>
<proteinExistence type="predicted"/>
<dbReference type="Gene3D" id="2.60.320.10">
    <property type="entry name" value="N-utilization substance G protein NusG, insert domain"/>
    <property type="match status" value="1"/>
</dbReference>
<comment type="caution">
    <text evidence="2">The sequence shown here is derived from an EMBL/GenBank/DDBJ whole genome shotgun (WGS) entry which is preliminary data.</text>
</comment>
<keyword evidence="1" id="KW-0812">Transmembrane</keyword>
<dbReference type="EMBL" id="JACSNR010000008">
    <property type="protein sequence ID" value="MBM6923823.1"/>
    <property type="molecule type" value="Genomic_DNA"/>
</dbReference>
<dbReference type="InterPro" id="IPR038690">
    <property type="entry name" value="NusG_2_sf"/>
</dbReference>
<feature type="transmembrane region" description="Helical" evidence="1">
    <location>
        <begin position="6"/>
        <end position="23"/>
    </location>
</feature>
<dbReference type="CDD" id="cd09846">
    <property type="entry name" value="DUF1312"/>
    <property type="match status" value="1"/>
</dbReference>
<organism evidence="2 3">
    <name type="scientific">Hydrogenoanaerobacterium saccharovorans</name>
    <dbReference type="NCBI Taxonomy" id="474960"/>
    <lineage>
        <taxon>Bacteria</taxon>
        <taxon>Bacillati</taxon>
        <taxon>Bacillota</taxon>
        <taxon>Clostridia</taxon>
        <taxon>Eubacteriales</taxon>
        <taxon>Oscillospiraceae</taxon>
        <taxon>Hydrogenoanaerobacterium</taxon>
    </lineage>
</organism>
<dbReference type="Pfam" id="PF07009">
    <property type="entry name" value="NusG_II"/>
    <property type="match status" value="1"/>
</dbReference>
<name>A0ABS2GPR6_9FIRM</name>
<protein>
    <submittedName>
        <fullName evidence="2">NusG domain II-containing protein</fullName>
    </submittedName>
</protein>
<dbReference type="RefSeq" id="WP_177503512.1">
    <property type="nucleotide sequence ID" value="NZ_JACSNR010000008.1"/>
</dbReference>
<sequence>MKRTDLLVILVLAGIFLGGWLWMRSRGSDTDAENYAVMSVGDQIVEVWPLAEHHNDLTIDLSSYGFPGKAEFHDGAVRVIDVDCPDKVCESMGYVKNEMEAVVCLPNRMSIIIYTPEEYHNLVGD</sequence>
<accession>A0ABS2GPR6</accession>
<dbReference type="Proteomes" id="UP000724149">
    <property type="component" value="Unassembled WGS sequence"/>
</dbReference>
<gene>
    <name evidence="2" type="ORF">H9X81_09010</name>
</gene>
<reference evidence="2 3" key="1">
    <citation type="journal article" date="2021" name="Sci. Rep.">
        <title>The distribution of antibiotic resistance genes in chicken gut microbiota commensals.</title>
        <authorList>
            <person name="Juricova H."/>
            <person name="Matiasovicova J."/>
            <person name="Kubasova T."/>
            <person name="Cejkova D."/>
            <person name="Rychlik I."/>
        </authorList>
    </citation>
    <scope>NUCLEOTIDE SEQUENCE [LARGE SCALE GENOMIC DNA]</scope>
    <source>
        <strain evidence="2 3">An564</strain>
    </source>
</reference>
<keyword evidence="1" id="KW-1133">Transmembrane helix</keyword>